<evidence type="ECO:0000313" key="7">
    <source>
        <dbReference type="Proteomes" id="UP000032266"/>
    </source>
</evidence>
<dbReference type="Pfam" id="PF01926">
    <property type="entry name" value="MMR_HSR1"/>
    <property type="match status" value="1"/>
</dbReference>
<feature type="domain" description="CP-type G" evidence="5">
    <location>
        <begin position="5"/>
        <end position="163"/>
    </location>
</feature>
<dbReference type="InterPro" id="IPR016478">
    <property type="entry name" value="GTPase_MTG1"/>
</dbReference>
<dbReference type="HOGENOM" id="CLU_011106_1_0_6"/>
<dbReference type="InterPro" id="IPR019991">
    <property type="entry name" value="GTP-bd_ribosome_bgen"/>
</dbReference>
<dbReference type="NCBIfam" id="TIGR03596">
    <property type="entry name" value="GTPase_YlqF"/>
    <property type="match status" value="1"/>
</dbReference>
<dbReference type="PATRIC" id="fig|1445510.3.peg.2507"/>
<comment type="function">
    <text evidence="3">Required for a late step of 50S ribosomal subunit assembly. Has GTPase activity.</text>
</comment>
<dbReference type="FunFam" id="3.40.50.300:FF:000590">
    <property type="entry name" value="Ribosome biogenesis GTPase A"/>
    <property type="match status" value="1"/>
</dbReference>
<dbReference type="InterPro" id="IPR023179">
    <property type="entry name" value="GTP-bd_ortho_bundle_sf"/>
</dbReference>
<feature type="binding site" evidence="4">
    <location>
        <begin position="115"/>
        <end position="120"/>
    </location>
    <ligand>
        <name>GTP</name>
        <dbReference type="ChEBI" id="CHEBI:37565"/>
    </ligand>
</feature>
<dbReference type="InterPro" id="IPR027417">
    <property type="entry name" value="P-loop_NTPase"/>
</dbReference>
<organism evidence="6 7">
    <name type="scientific">Gynuella sunshinyii YC6258</name>
    <dbReference type="NCBI Taxonomy" id="1445510"/>
    <lineage>
        <taxon>Bacteria</taxon>
        <taxon>Pseudomonadati</taxon>
        <taxon>Pseudomonadota</taxon>
        <taxon>Gammaproteobacteria</taxon>
        <taxon>Oceanospirillales</taxon>
        <taxon>Saccharospirillaceae</taxon>
        <taxon>Gynuella</taxon>
    </lineage>
</organism>
<name>A0A0C5VVU9_9GAMM</name>
<keyword evidence="2 3" id="KW-0342">GTP-binding</keyword>
<dbReference type="GO" id="GO:0003924">
    <property type="term" value="F:GTPase activity"/>
    <property type="evidence" value="ECO:0007669"/>
    <property type="project" value="TreeGrafter"/>
</dbReference>
<keyword evidence="1 3" id="KW-0547">Nucleotide-binding</keyword>
<dbReference type="Gene3D" id="3.40.50.300">
    <property type="entry name" value="P-loop containing nucleotide triphosphate hydrolases"/>
    <property type="match status" value="1"/>
</dbReference>
<feature type="binding site" evidence="4">
    <location>
        <position position="159"/>
    </location>
    <ligand>
        <name>GTP</name>
        <dbReference type="ChEBI" id="CHEBI:37565"/>
    </ligand>
</feature>
<evidence type="ECO:0000256" key="1">
    <source>
        <dbReference type="ARBA" id="ARBA00022741"/>
    </source>
</evidence>
<comment type="subcellular location">
    <subcellularLocation>
        <location evidence="3">Cytoplasm</location>
    </subcellularLocation>
</comment>
<keyword evidence="3" id="KW-0963">Cytoplasm</keyword>
<dbReference type="KEGG" id="gsn:YC6258_02551"/>
<dbReference type="InterPro" id="IPR006073">
    <property type="entry name" value="GTP-bd"/>
</dbReference>
<dbReference type="GO" id="GO:0005525">
    <property type="term" value="F:GTP binding"/>
    <property type="evidence" value="ECO:0007669"/>
    <property type="project" value="UniProtKB-KW"/>
</dbReference>
<dbReference type="Proteomes" id="UP000032266">
    <property type="component" value="Chromosome"/>
</dbReference>
<comment type="similarity">
    <text evidence="3">Belongs to the TRAFAC class YlqF/YawG GTPase family. MTG1 subfamily.</text>
</comment>
<dbReference type="Gene3D" id="1.10.1580.10">
    <property type="match status" value="1"/>
</dbReference>
<dbReference type="CDD" id="cd01856">
    <property type="entry name" value="YlqF"/>
    <property type="match status" value="1"/>
</dbReference>
<dbReference type="STRING" id="1445510.YC6258_02551"/>
<evidence type="ECO:0000256" key="4">
    <source>
        <dbReference type="PIRSR" id="PIRSR006230-1"/>
    </source>
</evidence>
<dbReference type="PIRSF" id="PIRSF006230">
    <property type="entry name" value="MG442"/>
    <property type="match status" value="1"/>
</dbReference>
<evidence type="ECO:0000259" key="5">
    <source>
        <dbReference type="PROSITE" id="PS51721"/>
    </source>
</evidence>
<dbReference type="RefSeq" id="WP_245627042.1">
    <property type="nucleotide sequence ID" value="NZ_CP007142.1"/>
</dbReference>
<evidence type="ECO:0000256" key="3">
    <source>
        <dbReference type="PIRNR" id="PIRNR006230"/>
    </source>
</evidence>
<protein>
    <recommendedName>
        <fullName evidence="3">Ribosome biogenesis GTPase A</fullName>
    </recommendedName>
</protein>
<evidence type="ECO:0000313" key="6">
    <source>
        <dbReference type="EMBL" id="AJQ94589.1"/>
    </source>
</evidence>
<gene>
    <name evidence="6" type="ORF">YC6258_02551</name>
</gene>
<dbReference type="PRINTS" id="PR00326">
    <property type="entry name" value="GTP1OBG"/>
</dbReference>
<sequence>MNKARRQIQEVINKIDVVIEVLDARLPESSRNPLLTKLRADRPVIKVMSKSDLADPGVTEQWLQYFRQQQDVIPLAITTEHPERARQIPELAKRLVPHRGEMGKPVRAMIMGIPNVGKSTLINTLLGRKMVKVGNEPAITKGQQKVMIGDDFQLMDTPGIMSPSPQGEMSGYRLAASGAIRDTALEYDDVAMYLVDYLMQRYPDLLMKRYGLQVLAEDSYQCLAQIAAKRGCLKKGGFDLHKVSDLVVREFRDGKLGSISLEEPGQEIPYRDLEPDPQ</sequence>
<dbReference type="PROSITE" id="PS51721">
    <property type="entry name" value="G_CP"/>
    <property type="match status" value="1"/>
</dbReference>
<dbReference type="SUPFAM" id="SSF52540">
    <property type="entry name" value="P-loop containing nucleoside triphosphate hydrolases"/>
    <property type="match status" value="1"/>
</dbReference>
<reference evidence="6 7" key="1">
    <citation type="submission" date="2014-01" db="EMBL/GenBank/DDBJ databases">
        <title>Full genme sequencing of cellulolytic bacterium Gynuella sunshinyii YC6258T gen. nov., sp. nov.</title>
        <authorList>
            <person name="Khan H."/>
            <person name="Chung E.J."/>
            <person name="Chung Y.R."/>
        </authorList>
    </citation>
    <scope>NUCLEOTIDE SEQUENCE [LARGE SCALE GENOMIC DNA]</scope>
    <source>
        <strain evidence="6 7">YC6258</strain>
    </source>
</reference>
<dbReference type="EMBL" id="CP007142">
    <property type="protein sequence ID" value="AJQ94589.1"/>
    <property type="molecule type" value="Genomic_DNA"/>
</dbReference>
<dbReference type="PANTHER" id="PTHR45782">
    <property type="entry name" value="MITOCHONDRIAL RIBOSOME-ASSOCIATED GTPASE 1"/>
    <property type="match status" value="1"/>
</dbReference>
<evidence type="ECO:0000256" key="2">
    <source>
        <dbReference type="ARBA" id="ARBA00023134"/>
    </source>
</evidence>
<dbReference type="PANTHER" id="PTHR45782:SF4">
    <property type="entry name" value="MITOCHONDRIAL RIBOSOME-ASSOCIATED GTPASE 1"/>
    <property type="match status" value="1"/>
</dbReference>
<proteinExistence type="inferred from homology"/>
<dbReference type="GO" id="GO:0005737">
    <property type="term" value="C:cytoplasm"/>
    <property type="evidence" value="ECO:0007669"/>
    <property type="project" value="UniProtKB-SubCell"/>
</dbReference>
<dbReference type="InterPro" id="IPR030378">
    <property type="entry name" value="G_CP_dom"/>
</dbReference>
<dbReference type="AlphaFoldDB" id="A0A0C5VVU9"/>
<dbReference type="GO" id="GO:0006412">
    <property type="term" value="P:translation"/>
    <property type="evidence" value="ECO:0007669"/>
    <property type="project" value="TreeGrafter"/>
</dbReference>
<keyword evidence="7" id="KW-1185">Reference proteome</keyword>
<accession>A0A0C5VVU9</accession>